<evidence type="ECO:0000256" key="1">
    <source>
        <dbReference type="ARBA" id="ARBA00022490"/>
    </source>
</evidence>
<evidence type="ECO:0000256" key="6">
    <source>
        <dbReference type="ARBA" id="ARBA00022884"/>
    </source>
</evidence>
<keyword evidence="5 7" id="KW-0949">S-adenosyl-L-methionine</keyword>
<dbReference type="HAMAP" id="MF_00607">
    <property type="entry name" value="16SrRNA_methyltr_A"/>
    <property type="match status" value="1"/>
</dbReference>
<dbReference type="PATRIC" id="fig|1276258.3.peg.1010"/>
<keyword evidence="4 7" id="KW-0808">Transferase</keyword>
<feature type="binding site" evidence="7 8">
    <location>
        <position position="59"/>
    </location>
    <ligand>
        <name>S-adenosyl-L-methionine</name>
        <dbReference type="ChEBI" id="CHEBI:59789"/>
    </ligand>
</feature>
<sequence length="267" mass="31076">MQFAKKKFGQNFITDKNLINKIVGLLDQDENQLIIEVGPGRGALTKELVKRFKKVIAIEIDKDMEQVLSTSVDVNNFELLIEDVLEVDFKKLIDKQNFQKVAIISNTPYYITTELLFKTFDSSKLLNQAIFMTQKEVALRICAKENENNYNNLSVAARFYSDVKYEFTVKKNMFSPTPKVDSAIIKLTFNQLNLEKVRDDKYFISFVRKLFNNKRKTILNNLGNAIEDKNKAKTLLDSLAIDYRQRPENLSLEHFINLYNEVHYDGY</sequence>
<keyword evidence="11" id="KW-1185">Reference proteome</keyword>
<dbReference type="InterPro" id="IPR011530">
    <property type="entry name" value="rRNA_adenine_dimethylase"/>
</dbReference>
<dbReference type="GO" id="GO:0005829">
    <property type="term" value="C:cytosol"/>
    <property type="evidence" value="ECO:0007669"/>
    <property type="project" value="TreeGrafter"/>
</dbReference>
<dbReference type="InterPro" id="IPR020598">
    <property type="entry name" value="rRNA_Ade_methylase_Trfase_N"/>
</dbReference>
<keyword evidence="3 7" id="KW-0489">Methyltransferase</keyword>
<evidence type="ECO:0000256" key="7">
    <source>
        <dbReference type="HAMAP-Rule" id="MF_00607"/>
    </source>
</evidence>
<evidence type="ECO:0000256" key="3">
    <source>
        <dbReference type="ARBA" id="ARBA00022603"/>
    </source>
</evidence>
<keyword evidence="2 7" id="KW-0698">rRNA processing</keyword>
<dbReference type="KEGG" id="sapi:SAPIS_v1c09870"/>
<feature type="binding site" evidence="7 8">
    <location>
        <position position="38"/>
    </location>
    <ligand>
        <name>S-adenosyl-L-methionine</name>
        <dbReference type="ChEBI" id="CHEBI:59789"/>
    </ligand>
</feature>
<dbReference type="OrthoDB" id="9814755at2"/>
<dbReference type="Gene3D" id="3.40.50.150">
    <property type="entry name" value="Vaccinia Virus protein VP39"/>
    <property type="match status" value="1"/>
</dbReference>
<evidence type="ECO:0000313" key="11">
    <source>
        <dbReference type="Proteomes" id="UP000018550"/>
    </source>
</evidence>
<comment type="function">
    <text evidence="7">Specifically dimethylates two adjacent adenosines (A1518 and A1519) in the loop of a conserved hairpin near the 3'-end of 16S rRNA in the 30S particle. May play a critical role in biogenesis of 30S subunits.</text>
</comment>
<dbReference type="PANTHER" id="PTHR11727">
    <property type="entry name" value="DIMETHYLADENOSINE TRANSFERASE"/>
    <property type="match status" value="1"/>
</dbReference>
<dbReference type="InterPro" id="IPR023165">
    <property type="entry name" value="rRNA_Ade_diMease-like_C"/>
</dbReference>
<dbReference type="AlphaFoldDB" id="V5RJF1"/>
<feature type="binding site" evidence="7 8">
    <location>
        <position position="13"/>
    </location>
    <ligand>
        <name>S-adenosyl-L-methionine</name>
        <dbReference type="ChEBI" id="CHEBI:59789"/>
    </ligand>
</feature>
<protein>
    <recommendedName>
        <fullName evidence="7">Ribosomal RNA small subunit methyltransferase A</fullName>
        <ecNumber evidence="7">2.1.1.182</ecNumber>
    </recommendedName>
    <alternativeName>
        <fullName evidence="7">16S rRNA (adenine(1518)-N(6)/adenine(1519)-N(6))-dimethyltransferase</fullName>
    </alternativeName>
    <alternativeName>
        <fullName evidence="7">16S rRNA dimethyladenosine transferase</fullName>
    </alternativeName>
    <alternativeName>
        <fullName evidence="7">16S rRNA dimethylase</fullName>
    </alternativeName>
    <alternativeName>
        <fullName evidence="7">S-adenosylmethionine-6-N', N'-adenosyl(rRNA) dimethyltransferase</fullName>
    </alternativeName>
</protein>
<dbReference type="EC" id="2.1.1.182" evidence="7"/>
<dbReference type="EMBL" id="CP006682">
    <property type="protein sequence ID" value="AHB36832.1"/>
    <property type="molecule type" value="Genomic_DNA"/>
</dbReference>
<dbReference type="GO" id="GO:0003723">
    <property type="term" value="F:RNA binding"/>
    <property type="evidence" value="ECO:0007669"/>
    <property type="project" value="UniProtKB-UniRule"/>
</dbReference>
<dbReference type="PROSITE" id="PS01131">
    <property type="entry name" value="RRNA_A_DIMETH"/>
    <property type="match status" value="1"/>
</dbReference>
<dbReference type="InterPro" id="IPR001737">
    <property type="entry name" value="KsgA/Erm"/>
</dbReference>
<keyword evidence="1 7" id="KW-0963">Cytoplasm</keyword>
<dbReference type="NCBIfam" id="TIGR00755">
    <property type="entry name" value="ksgA"/>
    <property type="match status" value="1"/>
</dbReference>
<dbReference type="eggNOG" id="COG0030">
    <property type="taxonomic scope" value="Bacteria"/>
</dbReference>
<dbReference type="GO" id="GO:0052908">
    <property type="term" value="F:16S rRNA (adenine(1518)-N(6)/adenine(1519)-N(6))-dimethyltransferase activity"/>
    <property type="evidence" value="ECO:0007669"/>
    <property type="project" value="UniProtKB-EC"/>
</dbReference>
<evidence type="ECO:0000259" key="9">
    <source>
        <dbReference type="SMART" id="SM00650"/>
    </source>
</evidence>
<name>V5RJF1_SPIAP</name>
<dbReference type="InterPro" id="IPR020596">
    <property type="entry name" value="rRNA_Ade_Mease_Trfase_CS"/>
</dbReference>
<accession>V5RJF1</accession>
<dbReference type="PANTHER" id="PTHR11727:SF7">
    <property type="entry name" value="DIMETHYLADENOSINE TRANSFERASE-RELATED"/>
    <property type="match status" value="1"/>
</dbReference>
<comment type="catalytic activity">
    <reaction evidence="7">
        <text>adenosine(1518)/adenosine(1519) in 16S rRNA + 4 S-adenosyl-L-methionine = N(6)-dimethyladenosine(1518)/N(6)-dimethyladenosine(1519) in 16S rRNA + 4 S-adenosyl-L-homocysteine + 4 H(+)</text>
        <dbReference type="Rhea" id="RHEA:19609"/>
        <dbReference type="Rhea" id="RHEA-COMP:10232"/>
        <dbReference type="Rhea" id="RHEA-COMP:10233"/>
        <dbReference type="ChEBI" id="CHEBI:15378"/>
        <dbReference type="ChEBI" id="CHEBI:57856"/>
        <dbReference type="ChEBI" id="CHEBI:59789"/>
        <dbReference type="ChEBI" id="CHEBI:74411"/>
        <dbReference type="ChEBI" id="CHEBI:74493"/>
        <dbReference type="EC" id="2.1.1.182"/>
    </reaction>
</comment>
<gene>
    <name evidence="7" type="primary">rsmA</name>
    <name evidence="7" type="synonym">ksgA</name>
    <name evidence="10" type="ORF">SAPIS_v1c09870</name>
</gene>
<feature type="binding site" evidence="7 8">
    <location>
        <position position="106"/>
    </location>
    <ligand>
        <name>S-adenosyl-L-methionine</name>
        <dbReference type="ChEBI" id="CHEBI:59789"/>
    </ligand>
</feature>
<evidence type="ECO:0000313" key="10">
    <source>
        <dbReference type="EMBL" id="AHB36832.1"/>
    </source>
</evidence>
<evidence type="ECO:0000256" key="8">
    <source>
        <dbReference type="PROSITE-ProRule" id="PRU01026"/>
    </source>
</evidence>
<feature type="binding site" evidence="7 8">
    <location>
        <position position="83"/>
    </location>
    <ligand>
        <name>S-adenosyl-L-methionine</name>
        <dbReference type="ChEBI" id="CHEBI:59789"/>
    </ligand>
</feature>
<evidence type="ECO:0000256" key="5">
    <source>
        <dbReference type="ARBA" id="ARBA00022691"/>
    </source>
</evidence>
<comment type="subcellular location">
    <subcellularLocation>
        <location evidence="7">Cytoplasm</location>
    </subcellularLocation>
</comment>
<feature type="domain" description="Ribosomal RNA adenine methylase transferase N-terminal" evidence="9">
    <location>
        <begin position="18"/>
        <end position="191"/>
    </location>
</feature>
<keyword evidence="6 7" id="KW-0694">RNA-binding</keyword>
<dbReference type="HOGENOM" id="CLU_041220_0_0_14"/>
<dbReference type="Proteomes" id="UP000018550">
    <property type="component" value="Chromosome"/>
</dbReference>
<evidence type="ECO:0000256" key="4">
    <source>
        <dbReference type="ARBA" id="ARBA00022679"/>
    </source>
</evidence>
<dbReference type="Gene3D" id="1.10.8.100">
    <property type="entry name" value="Ribosomal RNA adenine dimethylase-like, domain 2"/>
    <property type="match status" value="1"/>
</dbReference>
<proteinExistence type="inferred from homology"/>
<dbReference type="SUPFAM" id="SSF53335">
    <property type="entry name" value="S-adenosyl-L-methionine-dependent methyltransferases"/>
    <property type="match status" value="1"/>
</dbReference>
<dbReference type="STRING" id="1276258.SAPIS_v1c09870"/>
<dbReference type="SMART" id="SM00650">
    <property type="entry name" value="rADc"/>
    <property type="match status" value="1"/>
</dbReference>
<dbReference type="InterPro" id="IPR029063">
    <property type="entry name" value="SAM-dependent_MTases_sf"/>
</dbReference>
<feature type="binding site" evidence="7 8">
    <location>
        <position position="11"/>
    </location>
    <ligand>
        <name>S-adenosyl-L-methionine</name>
        <dbReference type="ChEBI" id="CHEBI:59789"/>
    </ligand>
</feature>
<dbReference type="PROSITE" id="PS51689">
    <property type="entry name" value="SAM_RNA_A_N6_MT"/>
    <property type="match status" value="1"/>
</dbReference>
<dbReference type="CDD" id="cd02440">
    <property type="entry name" value="AdoMet_MTases"/>
    <property type="match status" value="1"/>
</dbReference>
<dbReference type="RefSeq" id="WP_023790300.1">
    <property type="nucleotide sequence ID" value="NC_022998.1"/>
</dbReference>
<organism evidence="10 11">
    <name type="scientific">Spiroplasma apis B31</name>
    <dbReference type="NCBI Taxonomy" id="1276258"/>
    <lineage>
        <taxon>Bacteria</taxon>
        <taxon>Bacillati</taxon>
        <taxon>Mycoplasmatota</taxon>
        <taxon>Mollicutes</taxon>
        <taxon>Entomoplasmatales</taxon>
        <taxon>Spiroplasmataceae</taxon>
        <taxon>Spiroplasma</taxon>
    </lineage>
</organism>
<reference evidence="10 11" key="1">
    <citation type="journal article" date="2014" name="Genome Announc.">
        <title>Complete Genome Sequence of Spiroplasma apis B31T (ATCC 33834), a Bacterium Associated with May Disease of Honeybees (Apis mellifera).</title>
        <authorList>
            <person name="Ku C."/>
            <person name="Lo W.S."/>
            <person name="Chen L.L."/>
            <person name="Kuo C.H."/>
        </authorList>
    </citation>
    <scope>NUCLEOTIDE SEQUENCE [LARGE SCALE GENOMIC DNA]</scope>
    <source>
        <strain evidence="10">B31</strain>
    </source>
</reference>
<evidence type="ECO:0000256" key="2">
    <source>
        <dbReference type="ARBA" id="ARBA00022552"/>
    </source>
</evidence>
<comment type="similarity">
    <text evidence="7">Belongs to the class I-like SAM-binding methyltransferase superfamily. rRNA adenine N(6)-methyltransferase family. RsmA subfamily.</text>
</comment>
<dbReference type="Pfam" id="PF00398">
    <property type="entry name" value="RrnaAD"/>
    <property type="match status" value="1"/>
</dbReference>